<accession>A0AC61L3M2</accession>
<reference evidence="1" key="1">
    <citation type="submission" date="2018-01" db="EMBL/GenBank/DDBJ databases">
        <authorList>
            <person name="Krukenberg V."/>
        </authorList>
    </citation>
    <scope>NUCLEOTIDE SEQUENCE</scope>
    <source>
        <strain evidence="1">E20ANME2</strain>
    </source>
</reference>
<name>A0AC61L3M2_9EURY</name>
<dbReference type="EMBL" id="PQXF01000011">
    <property type="protein sequence ID" value="PXF60829.1"/>
    <property type="molecule type" value="Genomic_DNA"/>
</dbReference>
<gene>
    <name evidence="1" type="ORF">C4B59_07525</name>
</gene>
<dbReference type="Proteomes" id="UP000248329">
    <property type="component" value="Unassembled WGS sequence"/>
</dbReference>
<evidence type="ECO:0000313" key="2">
    <source>
        <dbReference type="Proteomes" id="UP000248329"/>
    </source>
</evidence>
<organism evidence="1 2">
    <name type="scientific">Candidatus Methanogaster sp</name>
    <dbReference type="NCBI Taxonomy" id="3386292"/>
    <lineage>
        <taxon>Archaea</taxon>
        <taxon>Methanobacteriati</taxon>
        <taxon>Methanobacteriota</taxon>
        <taxon>Stenosarchaea group</taxon>
        <taxon>Methanomicrobia</taxon>
        <taxon>Methanosarcinales</taxon>
        <taxon>ANME-2 cluster</taxon>
        <taxon>Candidatus Methanogasteraceae</taxon>
        <taxon>Candidatus Methanogaster</taxon>
    </lineage>
</organism>
<comment type="caution">
    <text evidence="1">The sequence shown here is derived from an EMBL/GenBank/DDBJ whole genome shotgun (WGS) entry which is preliminary data.</text>
</comment>
<evidence type="ECO:0000313" key="1">
    <source>
        <dbReference type="EMBL" id="PXF60829.1"/>
    </source>
</evidence>
<protein>
    <submittedName>
        <fullName evidence="1">Uncharacterized protein</fullName>
    </submittedName>
</protein>
<sequence>MCRRLGRLLSALSVVLRFRSGRSSARSAGWGLDAERTNAVGNATQQNRIVIMDRKEVAERFSEEVLRTSGDEIVSITLFGSVAKGVDTEDSDIDILVTTDANQNISGDICGVVTDFVIRYSKLPSILVYQLNNMSDFARKIVREGVLLYEQCKSASA</sequence>
<proteinExistence type="predicted"/>